<reference evidence="3 4" key="1">
    <citation type="journal article" date="2013" name="PLoS Genet.">
        <title>The genome and development-dependent transcriptomes of Pyronema confluens: a window into fungal evolution.</title>
        <authorList>
            <person name="Traeger S."/>
            <person name="Altegoer F."/>
            <person name="Freitag M."/>
            <person name="Gabaldon T."/>
            <person name="Kempken F."/>
            <person name="Kumar A."/>
            <person name="Marcet-Houben M."/>
            <person name="Poggeler S."/>
            <person name="Stajich J.E."/>
            <person name="Nowrousian M."/>
        </authorList>
    </citation>
    <scope>NUCLEOTIDE SEQUENCE [LARGE SCALE GENOMIC DNA]</scope>
    <source>
        <strain evidence="4">CBS 100304</strain>
        <tissue evidence="3">Vegetative mycelium</tissue>
    </source>
</reference>
<evidence type="ECO:0000313" key="4">
    <source>
        <dbReference type="Proteomes" id="UP000018144"/>
    </source>
</evidence>
<evidence type="ECO:0000256" key="1">
    <source>
        <dbReference type="SAM" id="MobiDB-lite"/>
    </source>
</evidence>
<organism evidence="3 4">
    <name type="scientific">Pyronema omphalodes (strain CBS 100304)</name>
    <name type="common">Pyronema confluens</name>
    <dbReference type="NCBI Taxonomy" id="1076935"/>
    <lineage>
        <taxon>Eukaryota</taxon>
        <taxon>Fungi</taxon>
        <taxon>Dikarya</taxon>
        <taxon>Ascomycota</taxon>
        <taxon>Pezizomycotina</taxon>
        <taxon>Pezizomycetes</taxon>
        <taxon>Pezizales</taxon>
        <taxon>Pyronemataceae</taxon>
        <taxon>Pyronema</taxon>
    </lineage>
</organism>
<feature type="compositionally biased region" description="Polar residues" evidence="1">
    <location>
        <begin position="20"/>
        <end position="29"/>
    </location>
</feature>
<dbReference type="Proteomes" id="UP000018144">
    <property type="component" value="Unassembled WGS sequence"/>
</dbReference>
<name>U4LBV8_PYROM</name>
<keyword evidence="2" id="KW-0812">Transmembrane</keyword>
<keyword evidence="2" id="KW-1133">Transmembrane helix</keyword>
<evidence type="ECO:0000313" key="3">
    <source>
        <dbReference type="EMBL" id="CCX16712.1"/>
    </source>
</evidence>
<feature type="transmembrane region" description="Helical" evidence="2">
    <location>
        <begin position="131"/>
        <end position="151"/>
    </location>
</feature>
<accession>U4LBV8</accession>
<sequence>MSDAPNKGTPDRSDSPQLPPQRTLTSSPRNPHPAFIQYPPRSTTLASVTPTISSAHSIAPSVQPSIGHPSIAESQSSFYGKLARARQAACQNVAARMMKVDELVNLSTYEPPVTETSDVTVKTRRSGVYKVLRLIAKAILVIWAWIGLVTWKPVIRQWRK</sequence>
<dbReference type="EMBL" id="HF936502">
    <property type="protein sequence ID" value="CCX16712.1"/>
    <property type="molecule type" value="Genomic_DNA"/>
</dbReference>
<gene>
    <name evidence="3" type="ORF">PCON_03453</name>
</gene>
<protein>
    <submittedName>
        <fullName evidence="3">Uncharacterized protein</fullName>
    </submittedName>
</protein>
<keyword evidence="4" id="KW-1185">Reference proteome</keyword>
<proteinExistence type="predicted"/>
<dbReference type="AlphaFoldDB" id="U4LBV8"/>
<keyword evidence="2" id="KW-0472">Membrane</keyword>
<evidence type="ECO:0000256" key="2">
    <source>
        <dbReference type="SAM" id="Phobius"/>
    </source>
</evidence>
<feature type="region of interest" description="Disordered" evidence="1">
    <location>
        <begin position="1"/>
        <end position="39"/>
    </location>
</feature>